<evidence type="ECO:0000313" key="2">
    <source>
        <dbReference type="EMBL" id="KZL84724.1"/>
    </source>
</evidence>
<dbReference type="EMBL" id="LFIW01000814">
    <property type="protein sequence ID" value="KZL84724.1"/>
    <property type="molecule type" value="Genomic_DNA"/>
</dbReference>
<feature type="compositionally biased region" description="Basic residues" evidence="1">
    <location>
        <begin position="233"/>
        <end position="250"/>
    </location>
</feature>
<feature type="compositionally biased region" description="Basic residues" evidence="1">
    <location>
        <begin position="81"/>
        <end position="93"/>
    </location>
</feature>
<evidence type="ECO:0000313" key="3">
    <source>
        <dbReference type="Proteomes" id="UP000076584"/>
    </source>
</evidence>
<protein>
    <submittedName>
        <fullName evidence="2">Uncharacterized protein</fullName>
    </submittedName>
</protein>
<accession>A0A167E5C0</accession>
<proteinExistence type="predicted"/>
<sequence length="284" mass="33364">LLCPALSVCLSASPILNVPRQTTFRTIVNLDRPTDPHSASLVTKLSSLSGPHQRPLSPPQTTQASQNGRRRNGSRQPPLPLRRRRGRGRRGRRSGPGPQRVRDADPRPRDRRPLHRGLDHHGDQRSRGGRRGGHPRHVWRVRRDQEPAPQPRPEERLRQGLRPHRIRHPRRGPRRNRLGPRDQAPRPDRLRRLRLRAPPARKQGRQQQPRSRRRRETPEPRPRSESQPQSQRRQGRRHRRRRRQGRGRHRMSAALVPMGFTCGPRYRESFRRRSRCLERRVGLT</sequence>
<feature type="compositionally biased region" description="Basic and acidic residues" evidence="1">
    <location>
        <begin position="116"/>
        <end position="126"/>
    </location>
</feature>
<dbReference type="Proteomes" id="UP000076584">
    <property type="component" value="Unassembled WGS sequence"/>
</dbReference>
<keyword evidence="3" id="KW-1185">Reference proteome</keyword>
<feature type="region of interest" description="Disordered" evidence="1">
    <location>
        <begin position="46"/>
        <end position="250"/>
    </location>
</feature>
<feature type="compositionally biased region" description="Basic and acidic residues" evidence="1">
    <location>
        <begin position="141"/>
        <end position="158"/>
    </location>
</feature>
<feature type="compositionally biased region" description="Low complexity" evidence="1">
    <location>
        <begin position="196"/>
        <end position="209"/>
    </location>
</feature>
<feature type="compositionally biased region" description="Basic and acidic residues" evidence="1">
    <location>
        <begin position="179"/>
        <end position="190"/>
    </location>
</feature>
<evidence type="ECO:0000256" key="1">
    <source>
        <dbReference type="SAM" id="MobiDB-lite"/>
    </source>
</evidence>
<reference evidence="2 3" key="1">
    <citation type="submission" date="2015-06" db="EMBL/GenBank/DDBJ databases">
        <title>Survival trade-offs in plant roots during colonization by closely related pathogenic and mutualistic fungi.</title>
        <authorList>
            <person name="Hacquard S."/>
            <person name="Kracher B."/>
            <person name="Hiruma K."/>
            <person name="Weinman A."/>
            <person name="Muench P."/>
            <person name="Garrido Oter R."/>
            <person name="Ver Loren van Themaat E."/>
            <person name="Dallerey J.-F."/>
            <person name="Damm U."/>
            <person name="Henrissat B."/>
            <person name="Lespinet O."/>
            <person name="Thon M."/>
            <person name="Kemen E."/>
            <person name="McHardy A.C."/>
            <person name="Schulze-Lefert P."/>
            <person name="O'Connell R.J."/>
        </authorList>
    </citation>
    <scope>NUCLEOTIDE SEQUENCE [LARGE SCALE GENOMIC DNA]</scope>
    <source>
        <strain evidence="2 3">MAFF 238704</strain>
    </source>
</reference>
<dbReference type="AlphaFoldDB" id="A0A167E5C0"/>
<feature type="non-terminal residue" evidence="2">
    <location>
        <position position="1"/>
    </location>
</feature>
<gene>
    <name evidence="2" type="ORF">CI238_07886</name>
</gene>
<organism evidence="2 3">
    <name type="scientific">Colletotrichum incanum</name>
    <name type="common">Soybean anthracnose fungus</name>
    <dbReference type="NCBI Taxonomy" id="1573173"/>
    <lineage>
        <taxon>Eukaryota</taxon>
        <taxon>Fungi</taxon>
        <taxon>Dikarya</taxon>
        <taxon>Ascomycota</taxon>
        <taxon>Pezizomycotina</taxon>
        <taxon>Sordariomycetes</taxon>
        <taxon>Hypocreomycetidae</taxon>
        <taxon>Glomerellales</taxon>
        <taxon>Glomerellaceae</taxon>
        <taxon>Colletotrichum</taxon>
        <taxon>Colletotrichum spaethianum species complex</taxon>
    </lineage>
</organism>
<name>A0A167E5C0_COLIC</name>
<comment type="caution">
    <text evidence="2">The sequence shown here is derived from an EMBL/GenBank/DDBJ whole genome shotgun (WGS) entry which is preliminary data.</text>
</comment>
<feature type="compositionally biased region" description="Basic residues" evidence="1">
    <location>
        <begin position="127"/>
        <end position="140"/>
    </location>
</feature>
<feature type="compositionally biased region" description="Basic residues" evidence="1">
    <location>
        <begin position="159"/>
        <end position="178"/>
    </location>
</feature>